<dbReference type="GO" id="GO:0003677">
    <property type="term" value="F:DNA binding"/>
    <property type="evidence" value="ECO:0007669"/>
    <property type="project" value="UniProtKB-KW"/>
</dbReference>
<feature type="domain" description="HTH cro/C1-type" evidence="2">
    <location>
        <begin position="9"/>
        <end position="63"/>
    </location>
</feature>
<dbReference type="Pfam" id="PF01381">
    <property type="entry name" value="HTH_3"/>
    <property type="match status" value="1"/>
</dbReference>
<keyword evidence="1 3" id="KW-0238">DNA-binding</keyword>
<name>C0XUR6_CORLD</name>
<dbReference type="SMART" id="SM00530">
    <property type="entry name" value="HTH_XRE"/>
    <property type="match status" value="1"/>
</dbReference>
<comment type="caution">
    <text evidence="3">The sequence shown here is derived from an EMBL/GenBank/DDBJ whole genome shotgun (WGS) entry which is preliminary data.</text>
</comment>
<dbReference type="PANTHER" id="PTHR46558">
    <property type="entry name" value="TRACRIPTIONAL REGULATORY PROTEIN-RELATED-RELATED"/>
    <property type="match status" value="1"/>
</dbReference>
<sequence>MEEQHSNMVRRWRRWLDMSQAELAEAAGVSRQTIANIEKGNYSPSVHLALRICRTLGKTVEQVFGNEREAG</sequence>
<dbReference type="RefSeq" id="WP_006839479.1">
    <property type="nucleotide sequence ID" value="NZ_GG667191.1"/>
</dbReference>
<dbReference type="Gene3D" id="1.10.260.40">
    <property type="entry name" value="lambda repressor-like DNA-binding domains"/>
    <property type="match status" value="1"/>
</dbReference>
<dbReference type="PANTHER" id="PTHR46558:SF4">
    <property type="entry name" value="DNA-BIDING PHAGE PROTEIN"/>
    <property type="match status" value="1"/>
</dbReference>
<dbReference type="OrthoDB" id="7428772at2"/>
<proteinExistence type="predicted"/>
<evidence type="ECO:0000313" key="3">
    <source>
        <dbReference type="EMBL" id="EEI16091.1"/>
    </source>
</evidence>
<evidence type="ECO:0000313" key="4">
    <source>
        <dbReference type="Proteomes" id="UP000006196"/>
    </source>
</evidence>
<dbReference type="CDD" id="cd00093">
    <property type="entry name" value="HTH_XRE"/>
    <property type="match status" value="1"/>
</dbReference>
<dbReference type="InterPro" id="IPR010982">
    <property type="entry name" value="Lambda_DNA-bd_dom_sf"/>
</dbReference>
<evidence type="ECO:0000259" key="2">
    <source>
        <dbReference type="PROSITE" id="PS50943"/>
    </source>
</evidence>
<dbReference type="AlphaFoldDB" id="C0XUR6"/>
<dbReference type="SUPFAM" id="SSF47413">
    <property type="entry name" value="lambda repressor-like DNA-binding domains"/>
    <property type="match status" value="1"/>
</dbReference>
<dbReference type="PROSITE" id="PS50943">
    <property type="entry name" value="HTH_CROC1"/>
    <property type="match status" value="1"/>
</dbReference>
<dbReference type="Proteomes" id="UP000006196">
    <property type="component" value="Unassembled WGS sequence"/>
</dbReference>
<dbReference type="InterPro" id="IPR001387">
    <property type="entry name" value="Cro/C1-type_HTH"/>
</dbReference>
<dbReference type="EMBL" id="ACHJ01000167">
    <property type="protein sequence ID" value="EEI16091.1"/>
    <property type="molecule type" value="Genomic_DNA"/>
</dbReference>
<evidence type="ECO:0000256" key="1">
    <source>
        <dbReference type="ARBA" id="ARBA00023125"/>
    </source>
</evidence>
<dbReference type="eggNOG" id="COG1476">
    <property type="taxonomic scope" value="Bacteria"/>
</dbReference>
<dbReference type="HOGENOM" id="CLU_066192_44_1_11"/>
<organism evidence="3 4">
    <name type="scientific">Corynebacterium lipophiloflavum (strain ATCC 700352 / DSM 44291 / CCUG 37336 / JCM 10383 / DMMZ 1944)</name>
    <dbReference type="NCBI Taxonomy" id="525263"/>
    <lineage>
        <taxon>Bacteria</taxon>
        <taxon>Bacillati</taxon>
        <taxon>Actinomycetota</taxon>
        <taxon>Actinomycetes</taxon>
        <taxon>Mycobacteriales</taxon>
        <taxon>Corynebacteriaceae</taxon>
        <taxon>Corynebacterium</taxon>
    </lineage>
</organism>
<gene>
    <name evidence="3" type="ORF">HMPREF0298_2186</name>
</gene>
<reference evidence="3" key="1">
    <citation type="submission" date="2009-01" db="EMBL/GenBank/DDBJ databases">
        <authorList>
            <person name="Qin X."/>
            <person name="Bachman B."/>
            <person name="Battles P."/>
            <person name="Bell A."/>
            <person name="Bess C."/>
            <person name="Bickham C."/>
            <person name="Chaboub L."/>
            <person name="Chen D."/>
            <person name="Coyle M."/>
            <person name="Deiros D.R."/>
            <person name="Dinh H."/>
            <person name="Forbes L."/>
            <person name="Fowler G."/>
            <person name="Francisco L."/>
            <person name="Fu Q."/>
            <person name="Gubbala S."/>
            <person name="Hale W."/>
            <person name="Han Y."/>
            <person name="Hemphill L."/>
            <person name="Highlander S.K."/>
            <person name="Hirani K."/>
            <person name="Hogues M."/>
            <person name="Jackson L."/>
            <person name="Jakkamsetti A."/>
            <person name="Javaid M."/>
            <person name="Jiang H."/>
            <person name="Korchina V."/>
            <person name="Kovar C."/>
            <person name="Lara F."/>
            <person name="Lee S."/>
            <person name="Mata R."/>
            <person name="Mathew T."/>
            <person name="Moen C."/>
            <person name="Morales K."/>
            <person name="Munidasa M."/>
            <person name="Nazareth L."/>
            <person name="Ngo R."/>
            <person name="Nguyen L."/>
            <person name="Okwuonu G."/>
            <person name="Ongeri F."/>
            <person name="Patil S."/>
            <person name="Petrosino J."/>
            <person name="Pham C."/>
            <person name="Pham P."/>
            <person name="Pu L.-L."/>
            <person name="Puazo M."/>
            <person name="Raj R."/>
            <person name="Reid J."/>
            <person name="Rouhana J."/>
            <person name="Saada N."/>
            <person name="Shang Y."/>
            <person name="Simmons D."/>
            <person name="Thornton R."/>
            <person name="Warren J."/>
            <person name="Weissenberger G."/>
            <person name="Zhang J."/>
            <person name="Zhang L."/>
            <person name="Zhou C."/>
            <person name="Zhu D."/>
            <person name="Muzny D."/>
            <person name="Worley K."/>
            <person name="Gibbs R."/>
        </authorList>
    </citation>
    <scope>NUCLEOTIDE SEQUENCE [LARGE SCALE GENOMIC DNA]</scope>
    <source>
        <strain evidence="3">DSM 44291</strain>
    </source>
</reference>
<protein>
    <submittedName>
        <fullName evidence="3">DNA-binding helix-turn-helix protein</fullName>
    </submittedName>
</protein>
<dbReference type="STRING" id="525263.HMPREF0298_2186"/>
<keyword evidence="4" id="KW-1185">Reference proteome</keyword>
<accession>C0XUR6</accession>